<dbReference type="CDD" id="cd09641">
    <property type="entry name" value="Cas3''_I"/>
    <property type="match status" value="1"/>
</dbReference>
<evidence type="ECO:0000256" key="1">
    <source>
        <dbReference type="ARBA" id="ARBA00006847"/>
    </source>
</evidence>
<evidence type="ECO:0000313" key="12">
    <source>
        <dbReference type="Proteomes" id="UP000198888"/>
    </source>
</evidence>
<proteinExistence type="inferred from homology"/>
<dbReference type="AlphaFoldDB" id="A0A1H6XX74"/>
<dbReference type="GO" id="GO:0051607">
    <property type="term" value="P:defense response to virus"/>
    <property type="evidence" value="ECO:0007669"/>
    <property type="project" value="UniProtKB-KW"/>
</dbReference>
<evidence type="ECO:0000256" key="5">
    <source>
        <dbReference type="ARBA" id="ARBA00022801"/>
    </source>
</evidence>
<keyword evidence="12" id="KW-1185">Reference proteome</keyword>
<accession>A0A2H4Q1C5</accession>
<gene>
    <name evidence="11" type="ORF">SAMN05444271_1505</name>
</gene>
<comment type="similarity">
    <text evidence="1">In the N-terminal section; belongs to the CRISPR-associated nuclease Cas3-HD family.</text>
</comment>
<dbReference type="CDD" id="cd17930">
    <property type="entry name" value="DEXHc_cas3"/>
    <property type="match status" value="1"/>
</dbReference>
<accession>A0A1H6XX74</accession>
<dbReference type="STRING" id="1073996.SAMN05444271_1505"/>
<dbReference type="InterPro" id="IPR038257">
    <property type="entry name" value="CRISPR-assoc_Cas3_HD_sf"/>
</dbReference>
<evidence type="ECO:0000256" key="3">
    <source>
        <dbReference type="ARBA" id="ARBA00022723"/>
    </source>
</evidence>
<dbReference type="PROSITE" id="PS51643">
    <property type="entry name" value="HD_CAS3"/>
    <property type="match status" value="1"/>
</dbReference>
<protein>
    <submittedName>
        <fullName evidence="11">CRISPR-associated helicase, Cas3 family</fullName>
    </submittedName>
</protein>
<dbReference type="RefSeq" id="WP_089673859.1">
    <property type="nucleotide sequence ID" value="NZ_CP024845.1"/>
</dbReference>
<dbReference type="InterPro" id="IPR011545">
    <property type="entry name" value="DEAD/DEAH_box_helicase_dom"/>
</dbReference>
<dbReference type="Pfam" id="PF18019">
    <property type="entry name" value="Cas3_HD"/>
    <property type="match status" value="1"/>
</dbReference>
<dbReference type="InterPro" id="IPR027417">
    <property type="entry name" value="P-loop_NTPase"/>
</dbReference>
<keyword evidence="5" id="KW-0378">Hydrolase</keyword>
<dbReference type="InterPro" id="IPR014001">
    <property type="entry name" value="Helicase_ATP-bd"/>
</dbReference>
<dbReference type="SUPFAM" id="SSF52540">
    <property type="entry name" value="P-loop containing nucleoside triphosphate hydrolases"/>
    <property type="match status" value="1"/>
</dbReference>
<evidence type="ECO:0000259" key="9">
    <source>
        <dbReference type="PROSITE" id="PS51192"/>
    </source>
</evidence>
<sequence>MASRYSHPPENGHDGVELVDHLEDVARRVREIVPVDAETPDGESLPDVVEILAYVHDFGKATTFFQEYLLHSTEPDFKEYRYHAPVGSFAAYYALDAQGFETETCLAGFVAVAKHHGQLTDVVKYIHDRSYRRKNVSAGSFNSAERQQTAIAEQLADIETHVPELATKLFDKATNKAGSWESFRTSFTDGLLDEIASAVETVGSGATISRDSLSDSCYGLVLECWGSLVLADKTSAASRSEATGTEHSPYEAEQPALQVLDEYVDDLESSSPADPDGSRTEQLNYYRSRARSTIVENAAAFAESGGGVATLTLPTGMGKTLSGLSAAQTIRDELGGQRVIYALPFTSIIDQVVDELEEIYETDTLGRLLTAHHHLSETTIVDETDEDVDKADRNDDVAGMLAEGWRAGLTVTTFVQLFESLAGPANTQSMKLPALRDSVVILDEPQSLPLDWWKLVPRLIEMLTEQYDATVIAMTATQPQLFDEATELVDDPDVYFETTARVQYELDRSTERYIDAQEGPKSYADAATELHNAVESGESTLAVCNTIDSARTLFDHATDLEASLLSVGEVYANALETVETTADLDPTELAAEIVDSGDQSVLHLSTRLRPVDRLMLIETAKELTKRGHGLLAVSTQLVEAGVDISFDRVYRDLAPIDSIVQAAGRCNRSFERDRGHVTVWWLDVPDEQQKTPAEAVYNRGATLLPVAAETLDSVRGEESVLSERAVARTAVKQYYKTLHEQKDVGKAAYAEYVDDARGDKLAELSLIDQRNAVDIVICRTNAERTRVENVREAWRNYDFDQVRRLMDELKETRVSIPVYRGESDKTEKLGQLNPIHSDSDVLCLDIREHGLGQYFNESTGFVIPDSTAERRIL</sequence>
<dbReference type="OrthoDB" id="43851at2157"/>
<organism evidence="11 12">
    <name type="scientific">Halohasta litchfieldiae</name>
    <dbReference type="NCBI Taxonomy" id="1073996"/>
    <lineage>
        <taxon>Archaea</taxon>
        <taxon>Methanobacteriati</taxon>
        <taxon>Methanobacteriota</taxon>
        <taxon>Stenosarchaea group</taxon>
        <taxon>Halobacteria</taxon>
        <taxon>Halobacteriales</taxon>
        <taxon>Haloferacaceae</taxon>
        <taxon>Halohasta</taxon>
    </lineage>
</organism>
<dbReference type="GO" id="GO:0016787">
    <property type="term" value="F:hydrolase activity"/>
    <property type="evidence" value="ECO:0007669"/>
    <property type="project" value="UniProtKB-KW"/>
</dbReference>
<dbReference type="Proteomes" id="UP000198888">
    <property type="component" value="Unassembled WGS sequence"/>
</dbReference>
<dbReference type="GO" id="GO:0004386">
    <property type="term" value="F:helicase activity"/>
    <property type="evidence" value="ECO:0007669"/>
    <property type="project" value="UniProtKB-KW"/>
</dbReference>
<evidence type="ECO:0000259" key="10">
    <source>
        <dbReference type="PROSITE" id="PS51643"/>
    </source>
</evidence>
<reference evidence="11 12" key="1">
    <citation type="submission" date="2016-10" db="EMBL/GenBank/DDBJ databases">
        <authorList>
            <person name="de Groot N.N."/>
        </authorList>
    </citation>
    <scope>NUCLEOTIDE SEQUENCE [LARGE SCALE GENOMIC DNA]</scope>
    <source>
        <strain evidence="11 12">DSM 22187</strain>
    </source>
</reference>
<dbReference type="InterPro" id="IPR006483">
    <property type="entry name" value="CRISPR-assoc_Cas3_HD"/>
</dbReference>
<dbReference type="GO" id="GO:0046872">
    <property type="term" value="F:metal ion binding"/>
    <property type="evidence" value="ECO:0007669"/>
    <property type="project" value="UniProtKB-KW"/>
</dbReference>
<keyword evidence="4" id="KW-0547">Nucleotide-binding</keyword>
<evidence type="ECO:0000256" key="2">
    <source>
        <dbReference type="ARBA" id="ARBA00009046"/>
    </source>
</evidence>
<dbReference type="KEGG" id="hae:halTADL_1358"/>
<dbReference type="GO" id="GO:0005524">
    <property type="term" value="F:ATP binding"/>
    <property type="evidence" value="ECO:0007669"/>
    <property type="project" value="UniProtKB-KW"/>
</dbReference>
<evidence type="ECO:0000313" key="11">
    <source>
        <dbReference type="EMBL" id="SEJ33631.1"/>
    </source>
</evidence>
<dbReference type="PROSITE" id="PS51192">
    <property type="entry name" value="HELICASE_ATP_BIND_1"/>
    <property type="match status" value="1"/>
</dbReference>
<keyword evidence="3" id="KW-0479">Metal-binding</keyword>
<dbReference type="NCBIfam" id="TIGR01596">
    <property type="entry name" value="cas3_HD"/>
    <property type="match status" value="1"/>
</dbReference>
<dbReference type="GO" id="GO:0140097">
    <property type="term" value="F:catalytic activity, acting on DNA"/>
    <property type="evidence" value="ECO:0007669"/>
    <property type="project" value="UniProtKB-ARBA"/>
</dbReference>
<keyword evidence="7" id="KW-0067">ATP-binding</keyword>
<dbReference type="EMBL" id="FNYR01000050">
    <property type="protein sequence ID" value="SEJ33631.1"/>
    <property type="molecule type" value="Genomic_DNA"/>
</dbReference>
<feature type="domain" description="Helicase ATP-binding" evidence="9">
    <location>
        <begin position="300"/>
        <end position="496"/>
    </location>
</feature>
<dbReference type="GO" id="GO:0003676">
    <property type="term" value="F:nucleic acid binding"/>
    <property type="evidence" value="ECO:0007669"/>
    <property type="project" value="InterPro"/>
</dbReference>
<evidence type="ECO:0000256" key="6">
    <source>
        <dbReference type="ARBA" id="ARBA00022806"/>
    </source>
</evidence>
<evidence type="ECO:0000256" key="8">
    <source>
        <dbReference type="ARBA" id="ARBA00023118"/>
    </source>
</evidence>
<dbReference type="SMART" id="SM00487">
    <property type="entry name" value="DEXDc"/>
    <property type="match status" value="1"/>
</dbReference>
<dbReference type="GeneID" id="35002167"/>
<name>A0A1H6XX74_9EURY</name>
<dbReference type="Pfam" id="PF22590">
    <property type="entry name" value="Cas3-like_C_2"/>
    <property type="match status" value="1"/>
</dbReference>
<dbReference type="Pfam" id="PF00270">
    <property type="entry name" value="DEAD"/>
    <property type="match status" value="1"/>
</dbReference>
<dbReference type="InterPro" id="IPR054712">
    <property type="entry name" value="Cas3-like_dom"/>
</dbReference>
<comment type="similarity">
    <text evidence="2">In the central section; belongs to the CRISPR-associated helicase Cas3 family.</text>
</comment>
<dbReference type="Gene3D" id="1.10.3210.30">
    <property type="match status" value="1"/>
</dbReference>
<dbReference type="Gene3D" id="3.40.50.300">
    <property type="entry name" value="P-loop containing nucleotide triphosphate hydrolases"/>
    <property type="match status" value="2"/>
</dbReference>
<evidence type="ECO:0000256" key="7">
    <source>
        <dbReference type="ARBA" id="ARBA00022840"/>
    </source>
</evidence>
<keyword evidence="6" id="KW-0347">Helicase</keyword>
<feature type="domain" description="HD Cas3-type" evidence="10">
    <location>
        <begin position="11"/>
        <end position="234"/>
    </location>
</feature>
<keyword evidence="8" id="KW-0051">Antiviral defense</keyword>
<evidence type="ECO:0000256" key="4">
    <source>
        <dbReference type="ARBA" id="ARBA00022741"/>
    </source>
</evidence>